<dbReference type="Pfam" id="PF23571">
    <property type="entry name" value="GH3_M"/>
    <property type="match status" value="1"/>
</dbReference>
<dbReference type="PANTHER" id="PTHR31901">
    <property type="entry name" value="GH3 DOMAIN-CONTAINING PROTEIN"/>
    <property type="match status" value="1"/>
</dbReference>
<proteinExistence type="predicted"/>
<feature type="domain" description="GH3 middle" evidence="1">
    <location>
        <begin position="349"/>
        <end position="419"/>
    </location>
</feature>
<comment type="caution">
    <text evidence="2">The sequence shown here is derived from an EMBL/GenBank/DDBJ whole genome shotgun (WGS) entry which is preliminary data.</text>
</comment>
<reference evidence="3" key="1">
    <citation type="journal article" date="2019" name="Int. J. Syst. Evol. Microbiol.">
        <title>The Global Catalogue of Microorganisms (GCM) 10K type strain sequencing project: providing services to taxonomists for standard genome sequencing and annotation.</title>
        <authorList>
            <consortium name="The Broad Institute Genomics Platform"/>
            <consortium name="The Broad Institute Genome Sequencing Center for Infectious Disease"/>
            <person name="Wu L."/>
            <person name="Ma J."/>
        </authorList>
    </citation>
    <scope>NUCLEOTIDE SEQUENCE [LARGE SCALE GENOMIC DNA]</scope>
    <source>
        <strain evidence="3">JCM 12696</strain>
    </source>
</reference>
<sequence>MNSADRGTGPGRLDRYRARVFEERRRLRTAFADPAGHQRRVLTDLLEFNAGTEYGRAHGFGRIRTVDDFRRAVPVQGYADLEPWIERAAAGADGVLTADPPALFFTSSGSTGARKKIPVTPRFMRTSFFPFYYAAWAPLIEHFPEVLDHPDAVLNLKQDPLSAPPTTASGRPHVGASQVDFGAAFGEPLAAEPGTGARWAALPVPVDPDAHLEKTYLRLRLAVESDIRCVIGINPAMVAAVPHQLNLWWERIVKEIRDGTVGGVPHGEPNPERAAELAGYADRHGTVRPAQVWPRVRALFCWTTGLASLYLPRLREEFGPGVTLLPAPVAASEGPVGVALDRHASAGSLVVTASLYEFADADEDLGPDTPTLLPHELEPGRDYHVIFSHVGGLYRYAVGDVVRVVDRADGVPRLEYTGRATRSDHAGERLRDGHVVRALRAALDATGLEVLNAACRVGRRDGTLAAYDFAVAPRLPWSEDETHRVGVLLDAALGRESAGYRAARDQGRLGALSLRTLSRDAFVTDWQRSVADGVRPTQVKDRIFRQDPAQWARLTGTDEETRP</sequence>
<evidence type="ECO:0000313" key="3">
    <source>
        <dbReference type="Proteomes" id="UP001501371"/>
    </source>
</evidence>
<dbReference type="RefSeq" id="WP_344280800.1">
    <property type="nucleotide sequence ID" value="NZ_BAAAKV010000050.1"/>
</dbReference>
<dbReference type="InterPro" id="IPR004993">
    <property type="entry name" value="GH3"/>
</dbReference>
<accession>A0ABP4FMM0</accession>
<evidence type="ECO:0000313" key="2">
    <source>
        <dbReference type="EMBL" id="GAA1185998.1"/>
    </source>
</evidence>
<keyword evidence="3" id="KW-1185">Reference proteome</keyword>
<evidence type="ECO:0000259" key="1">
    <source>
        <dbReference type="Pfam" id="PF23571"/>
    </source>
</evidence>
<dbReference type="InterPro" id="IPR055377">
    <property type="entry name" value="GH3_M"/>
</dbReference>
<organism evidence="2 3">
    <name type="scientific">Streptomyces hebeiensis</name>
    <dbReference type="NCBI Taxonomy" id="229486"/>
    <lineage>
        <taxon>Bacteria</taxon>
        <taxon>Bacillati</taxon>
        <taxon>Actinomycetota</taxon>
        <taxon>Actinomycetes</taxon>
        <taxon>Kitasatosporales</taxon>
        <taxon>Streptomycetaceae</taxon>
        <taxon>Streptomyces</taxon>
    </lineage>
</organism>
<gene>
    <name evidence="2" type="ORF">GCM10009654_49470</name>
</gene>
<dbReference type="PANTHER" id="PTHR31901:SF9">
    <property type="entry name" value="GH3 DOMAIN-CONTAINING PROTEIN"/>
    <property type="match status" value="1"/>
</dbReference>
<dbReference type="EMBL" id="BAAAKV010000050">
    <property type="protein sequence ID" value="GAA1185998.1"/>
    <property type="molecule type" value="Genomic_DNA"/>
</dbReference>
<protein>
    <submittedName>
        <fullName evidence="2">GH3 auxin-responsive promoter family protein</fullName>
    </submittedName>
</protein>
<name>A0ABP4FMM0_9ACTN</name>
<dbReference type="Proteomes" id="UP001501371">
    <property type="component" value="Unassembled WGS sequence"/>
</dbReference>
<dbReference type="Pfam" id="PF03321">
    <property type="entry name" value="GH3"/>
    <property type="match status" value="1"/>
</dbReference>